<dbReference type="AlphaFoldDB" id="A0A383W723"/>
<protein>
    <recommendedName>
        <fullName evidence="5">Methylenetetrahydrofolate reductase (NAD(P)H)</fullName>
    </recommendedName>
</protein>
<evidence type="ECO:0000313" key="4">
    <source>
        <dbReference type="Proteomes" id="UP000256970"/>
    </source>
</evidence>
<gene>
    <name evidence="3" type="ORF">BQ4739_LOCUS13085</name>
</gene>
<dbReference type="InterPro" id="IPR029041">
    <property type="entry name" value="FAD-linked_oxidoreductase-like"/>
</dbReference>
<dbReference type="Gene3D" id="3.20.20.220">
    <property type="match status" value="1"/>
</dbReference>
<sequence>MTQQAVPCRLLLFSRTLSRSAACRAAAAPPSAAAGAAAACPVFAGPPSFTLEASVGSANQLDLDLLATGAFGAEVHPDLPIATTWHGLYKQISSRLQGTARRDALAAAAKAQSKAAAVQMMADIASCEEAMDSQGLKPVLHVATVGAQLSSMADISDAMCTAAGVTPSGVRREASEHRPHADALLLVSGSHPVRTLPLLQQFLPGSVAMLRQASQLKQRGVLPQQLQLWAVANPVMEPDASYTEQKVAAGAQVILTQPPLDWARFEAWMEDARRRQLHSAARLLVGFPLLSSAANVTFWGALCGAGGNQQVQQLQQQFAAAEEADKQQQQQQAGKRSQPGPSAFAQQWNSALLQRLQATAGVSGLHVMPITANSKRMALAMAQQGAFTGSAWPLAGKADGSRSSSSSSSFS</sequence>
<feature type="compositionally biased region" description="Low complexity" evidence="2">
    <location>
        <begin position="401"/>
        <end position="411"/>
    </location>
</feature>
<dbReference type="SUPFAM" id="SSF51730">
    <property type="entry name" value="FAD-linked oxidoreductase"/>
    <property type="match status" value="1"/>
</dbReference>
<proteinExistence type="predicted"/>
<evidence type="ECO:0000256" key="1">
    <source>
        <dbReference type="ARBA" id="ARBA00023002"/>
    </source>
</evidence>
<feature type="region of interest" description="Disordered" evidence="2">
    <location>
        <begin position="322"/>
        <end position="344"/>
    </location>
</feature>
<dbReference type="Proteomes" id="UP000256970">
    <property type="component" value="Unassembled WGS sequence"/>
</dbReference>
<name>A0A383W723_TETOB</name>
<keyword evidence="1" id="KW-0560">Oxidoreductase</keyword>
<evidence type="ECO:0008006" key="5">
    <source>
        <dbReference type="Google" id="ProtNLM"/>
    </source>
</evidence>
<feature type="region of interest" description="Disordered" evidence="2">
    <location>
        <begin position="391"/>
        <end position="411"/>
    </location>
</feature>
<reference evidence="3 4" key="1">
    <citation type="submission" date="2016-10" db="EMBL/GenBank/DDBJ databases">
        <authorList>
            <person name="Cai Z."/>
        </authorList>
    </citation>
    <scope>NUCLEOTIDE SEQUENCE [LARGE SCALE GENOMIC DNA]</scope>
</reference>
<dbReference type="GO" id="GO:0016491">
    <property type="term" value="F:oxidoreductase activity"/>
    <property type="evidence" value="ECO:0007669"/>
    <property type="project" value="UniProtKB-KW"/>
</dbReference>
<keyword evidence="4" id="KW-1185">Reference proteome</keyword>
<feature type="compositionally biased region" description="Low complexity" evidence="2">
    <location>
        <begin position="322"/>
        <end position="333"/>
    </location>
</feature>
<evidence type="ECO:0000256" key="2">
    <source>
        <dbReference type="SAM" id="MobiDB-lite"/>
    </source>
</evidence>
<dbReference type="EMBL" id="FNXT01001178">
    <property type="protein sequence ID" value="SZX72952.1"/>
    <property type="molecule type" value="Genomic_DNA"/>
</dbReference>
<evidence type="ECO:0000313" key="3">
    <source>
        <dbReference type="EMBL" id="SZX72952.1"/>
    </source>
</evidence>
<accession>A0A383W723</accession>
<organism evidence="3 4">
    <name type="scientific">Tetradesmus obliquus</name>
    <name type="common">Green alga</name>
    <name type="synonym">Acutodesmus obliquus</name>
    <dbReference type="NCBI Taxonomy" id="3088"/>
    <lineage>
        <taxon>Eukaryota</taxon>
        <taxon>Viridiplantae</taxon>
        <taxon>Chlorophyta</taxon>
        <taxon>core chlorophytes</taxon>
        <taxon>Chlorophyceae</taxon>
        <taxon>CS clade</taxon>
        <taxon>Sphaeropleales</taxon>
        <taxon>Scenedesmaceae</taxon>
        <taxon>Tetradesmus</taxon>
    </lineage>
</organism>